<feature type="domain" description="TrmE-type G" evidence="12">
    <location>
        <begin position="219"/>
        <end position="378"/>
    </location>
</feature>
<protein>
    <recommendedName>
        <fullName evidence="10">tRNA modification GTPase MnmE</fullName>
        <ecNumber evidence="10">3.6.-.-</ecNumber>
    </recommendedName>
</protein>
<dbReference type="PANTHER" id="PTHR42714">
    <property type="entry name" value="TRNA MODIFICATION GTPASE GTPBP3"/>
    <property type="match status" value="1"/>
</dbReference>
<dbReference type="InterPro" id="IPR027368">
    <property type="entry name" value="MnmE_dom2"/>
</dbReference>
<evidence type="ECO:0000256" key="8">
    <source>
        <dbReference type="ARBA" id="ARBA00022958"/>
    </source>
</evidence>
<feature type="binding site" evidence="10">
    <location>
        <begin position="248"/>
        <end position="254"/>
    </location>
    <ligand>
        <name>GTP</name>
        <dbReference type="ChEBI" id="CHEBI:37565"/>
    </ligand>
</feature>
<dbReference type="InterPro" id="IPR031168">
    <property type="entry name" value="G_TrmE"/>
</dbReference>
<dbReference type="Proteomes" id="UP000005868">
    <property type="component" value="Chromosome"/>
</dbReference>
<evidence type="ECO:0000259" key="12">
    <source>
        <dbReference type="PROSITE" id="PS51709"/>
    </source>
</evidence>
<sequence length="455" mass="49772">MGQDIIAAIATAWGEAAISIVKLSGRGSRDLVDSIFRGKRPLKSYPPRFMCHGYIINQEGEAIDEVLAVWFQAPYSYTGEEVAEIHCHGGTLVARLCLEELLKKGARLAEPGEFTRRAFVNGRIDLSQAESVIGIIRARSEEALKSATRNLVGSFSEKIKHLYDEIMEFCVLLEANLDFPEEDIPPLSAKDGILKLTELRNETASILDSARKGNLLREGIRVALVGRPNVGKSSLLNAFLNESRAIVTAIPGTTRDIIEEVLTHKGVPLRLVDTAGIREPSDEVEAIGVEKAQKALHESDILLWVIDGNERLQQEDLKVAYALKNKRHIVVINKADLPLVVTEKDISKILPESKVHIISANNRTGIEELKDSIVDLFLQGGDVNEGLNATTRQIEELKGVLTNIDTALEALSTNLGEDAAAACLAEARKCLERILGVEADEALLDAIFSSFCIGK</sequence>
<dbReference type="InterPro" id="IPR005225">
    <property type="entry name" value="Small_GTP-bd"/>
</dbReference>
<dbReference type="CDD" id="cd04164">
    <property type="entry name" value="trmE"/>
    <property type="match status" value="1"/>
</dbReference>
<evidence type="ECO:0000256" key="7">
    <source>
        <dbReference type="ARBA" id="ARBA00022842"/>
    </source>
</evidence>
<reference evidence="13 14" key="2">
    <citation type="journal article" date="2012" name="Stand. Genomic Sci.">
        <title>Genome sequence of the moderately thermophilic, amino-acid-degrading and sulfur-reducing bacterium Thermovirga lienii type strain (Cas60314(T)).</title>
        <authorList>
            <person name="Goker M."/>
            <person name="Saunders E."/>
            <person name="Lapidus A."/>
            <person name="Nolan M."/>
            <person name="Lucas S."/>
            <person name="Hammon N."/>
            <person name="Deshpande S."/>
            <person name="Cheng J.F."/>
            <person name="Han C."/>
            <person name="Tapia R."/>
            <person name="Goodwin L.A."/>
            <person name="Pitluck S."/>
            <person name="Liolios K."/>
            <person name="Mavromatis K."/>
            <person name="Pagani I."/>
            <person name="Ivanova N."/>
            <person name="Mikhailova N."/>
            <person name="Pati A."/>
            <person name="Chen A."/>
            <person name="Palaniappan K."/>
            <person name="Land M."/>
            <person name="Chang Y.J."/>
            <person name="Jeffries C.D."/>
            <person name="Brambilla E.M."/>
            <person name="Rohde M."/>
            <person name="Spring S."/>
            <person name="Detter J.C."/>
            <person name="Woyke T."/>
            <person name="Bristow J."/>
            <person name="Eisen J.A."/>
            <person name="Markowitz V."/>
            <person name="Hugenholtz P."/>
            <person name="Kyrpides N.C."/>
            <person name="Klenk H.P."/>
        </authorList>
    </citation>
    <scope>NUCLEOTIDE SEQUENCE [LARGE SCALE GENOMIC DNA]</scope>
    <source>
        <strain evidence="14">ATCC BAA-1197 / DSM 17291 / Cas60314</strain>
    </source>
</reference>
<dbReference type="Pfam" id="PF12631">
    <property type="entry name" value="MnmE_helical"/>
    <property type="match status" value="1"/>
</dbReference>
<dbReference type="GO" id="GO:0003924">
    <property type="term" value="F:GTPase activity"/>
    <property type="evidence" value="ECO:0007669"/>
    <property type="project" value="UniProtKB-UniRule"/>
</dbReference>
<evidence type="ECO:0000256" key="1">
    <source>
        <dbReference type="ARBA" id="ARBA00011043"/>
    </source>
</evidence>
<feature type="binding site" evidence="10">
    <location>
        <position position="253"/>
    </location>
    <ligand>
        <name>K(+)</name>
        <dbReference type="ChEBI" id="CHEBI:29103"/>
    </ligand>
</feature>
<dbReference type="STRING" id="580340.Tlie_0812"/>
<dbReference type="FunFam" id="3.30.1360.120:FF:000003">
    <property type="entry name" value="tRNA modification GTPase MnmE"/>
    <property type="match status" value="1"/>
</dbReference>
<dbReference type="PRINTS" id="PR00326">
    <property type="entry name" value="GTP1OBG"/>
</dbReference>
<comment type="subcellular location">
    <subcellularLocation>
        <location evidence="10">Cytoplasm</location>
    </subcellularLocation>
</comment>
<evidence type="ECO:0000313" key="13">
    <source>
        <dbReference type="EMBL" id="AER66545.1"/>
    </source>
</evidence>
<dbReference type="SUPFAM" id="SSF52540">
    <property type="entry name" value="P-loop containing nucleoside triphosphate hydrolases"/>
    <property type="match status" value="1"/>
</dbReference>
<dbReference type="NCBIfam" id="TIGR00450">
    <property type="entry name" value="mnmE_trmE_thdF"/>
    <property type="match status" value="1"/>
</dbReference>
<dbReference type="Gene3D" id="1.20.120.430">
    <property type="entry name" value="tRNA modification GTPase MnmE domain 2"/>
    <property type="match status" value="1"/>
</dbReference>
<evidence type="ECO:0000256" key="3">
    <source>
        <dbReference type="ARBA" id="ARBA00022694"/>
    </source>
</evidence>
<gene>
    <name evidence="10" type="primary">mnmE</name>
    <name evidence="10" type="synonym">trmE</name>
    <name evidence="13" type="ordered locus">Tlie_0812</name>
</gene>
<dbReference type="PROSITE" id="PS51709">
    <property type="entry name" value="G_TRME"/>
    <property type="match status" value="1"/>
</dbReference>
<evidence type="ECO:0000256" key="6">
    <source>
        <dbReference type="ARBA" id="ARBA00022801"/>
    </source>
</evidence>
<feature type="binding site" evidence="10">
    <location>
        <position position="84"/>
    </location>
    <ligand>
        <name>(6S)-5-formyl-5,6,7,8-tetrahydrofolate</name>
        <dbReference type="ChEBI" id="CHEBI:57457"/>
    </ligand>
</feature>
<keyword evidence="5 10" id="KW-0547">Nucleotide-binding</keyword>
<comment type="subunit">
    <text evidence="10">Homodimer. Heterotetramer of two MnmE and two MnmG subunits.</text>
</comment>
<accession>G7V9J5</accession>
<dbReference type="FunFam" id="3.40.50.300:FF:000494">
    <property type="entry name" value="tRNA modification GTPase MnmE"/>
    <property type="match status" value="1"/>
</dbReference>
<feature type="binding site" evidence="10">
    <location>
        <position position="123"/>
    </location>
    <ligand>
        <name>(6S)-5-formyl-5,6,7,8-tetrahydrofolate</name>
        <dbReference type="ChEBI" id="CHEBI:57457"/>
    </ligand>
</feature>
<feature type="binding site" evidence="10">
    <location>
        <position position="248"/>
    </location>
    <ligand>
        <name>K(+)</name>
        <dbReference type="ChEBI" id="CHEBI:29103"/>
    </ligand>
</feature>
<dbReference type="EC" id="3.6.-.-" evidence="10"/>
<keyword evidence="7 10" id="KW-0460">Magnesium</keyword>
<dbReference type="GO" id="GO:0042802">
    <property type="term" value="F:identical protein binding"/>
    <property type="evidence" value="ECO:0007669"/>
    <property type="project" value="UniProtKB-ARBA"/>
</dbReference>
<reference evidence="14" key="1">
    <citation type="submission" date="2011-10" db="EMBL/GenBank/DDBJ databases">
        <title>The complete genome of chromosome of Thermovirga lienii DSM 17291.</title>
        <authorList>
            <consortium name="US DOE Joint Genome Institute (JGI-PGF)"/>
            <person name="Lucas S."/>
            <person name="Copeland A."/>
            <person name="Lapidus A."/>
            <person name="Glavina del Rio T."/>
            <person name="Dalin E."/>
            <person name="Tice H."/>
            <person name="Bruce D."/>
            <person name="Goodwin L."/>
            <person name="Pitluck S."/>
            <person name="Peters L."/>
            <person name="Mikhailova N."/>
            <person name="Saunders E."/>
            <person name="Kyrpides N."/>
            <person name="Mavromatis K."/>
            <person name="Ivanova N."/>
            <person name="Last F.I."/>
            <person name="Brettin T."/>
            <person name="Detter J.C."/>
            <person name="Han C."/>
            <person name="Larimer F."/>
            <person name="Land M."/>
            <person name="Hauser L."/>
            <person name="Markowitz V."/>
            <person name="Cheng J.-F."/>
            <person name="Hugenholtz P."/>
            <person name="Woyke T."/>
            <person name="Wu D."/>
            <person name="Spring S."/>
            <person name="Schroeder M."/>
            <person name="Brambilla E.-M."/>
            <person name="Klenk H.-P."/>
            <person name="Eisen J.A."/>
        </authorList>
    </citation>
    <scope>NUCLEOTIDE SEQUENCE [LARGE SCALE GENOMIC DNA]</scope>
    <source>
        <strain evidence="14">ATCC BAA-1197 / DSM 17291 / Cas60314</strain>
    </source>
</reference>
<feature type="binding site" evidence="10">
    <location>
        <position position="455"/>
    </location>
    <ligand>
        <name>(6S)-5-formyl-5,6,7,8-tetrahydrofolate</name>
        <dbReference type="ChEBI" id="CHEBI:57457"/>
    </ligand>
</feature>
<feature type="binding site" evidence="10">
    <location>
        <begin position="333"/>
        <end position="336"/>
    </location>
    <ligand>
        <name>GTP</name>
        <dbReference type="ChEBI" id="CHEBI:37565"/>
    </ligand>
</feature>
<dbReference type="InterPro" id="IPR025867">
    <property type="entry name" value="MnmE_helical"/>
</dbReference>
<proteinExistence type="inferred from homology"/>
<dbReference type="CDD" id="cd14858">
    <property type="entry name" value="TrmE_N"/>
    <property type="match status" value="1"/>
</dbReference>
<dbReference type="Pfam" id="PF10396">
    <property type="entry name" value="TrmE_N"/>
    <property type="match status" value="1"/>
</dbReference>
<dbReference type="InterPro" id="IPR018948">
    <property type="entry name" value="GTP-bd_TrmE_N"/>
</dbReference>
<dbReference type="NCBIfam" id="TIGR00231">
    <property type="entry name" value="small_GTP"/>
    <property type="match status" value="1"/>
</dbReference>
<evidence type="ECO:0000256" key="10">
    <source>
        <dbReference type="HAMAP-Rule" id="MF_00379"/>
    </source>
</evidence>
<evidence type="ECO:0000256" key="5">
    <source>
        <dbReference type="ARBA" id="ARBA00022741"/>
    </source>
</evidence>
<dbReference type="Gene3D" id="3.30.1360.120">
    <property type="entry name" value="Probable tRNA modification gtpase trme, domain 1"/>
    <property type="match status" value="1"/>
</dbReference>
<dbReference type="InterPro" id="IPR027266">
    <property type="entry name" value="TrmE/GcvT-like"/>
</dbReference>
<evidence type="ECO:0000256" key="9">
    <source>
        <dbReference type="ARBA" id="ARBA00023134"/>
    </source>
</evidence>
<feature type="binding site" evidence="10">
    <location>
        <position position="229"/>
    </location>
    <ligand>
        <name>K(+)</name>
        <dbReference type="ChEBI" id="CHEBI:29103"/>
    </ligand>
</feature>
<dbReference type="KEGG" id="tli:Tlie_0812"/>
<dbReference type="InterPro" id="IPR006073">
    <property type="entry name" value="GTP-bd"/>
</dbReference>
<name>G7V9J5_THELD</name>
<evidence type="ECO:0000256" key="4">
    <source>
        <dbReference type="ARBA" id="ARBA00022723"/>
    </source>
</evidence>
<keyword evidence="9 10" id="KW-0342">GTP-binding</keyword>
<dbReference type="EMBL" id="CP003096">
    <property type="protein sequence ID" value="AER66545.1"/>
    <property type="molecule type" value="Genomic_DNA"/>
</dbReference>
<keyword evidence="4 10" id="KW-0479">Metal-binding</keyword>
<dbReference type="eggNOG" id="COG0486">
    <property type="taxonomic scope" value="Bacteria"/>
</dbReference>
<dbReference type="GO" id="GO:0030488">
    <property type="term" value="P:tRNA methylation"/>
    <property type="evidence" value="ECO:0007669"/>
    <property type="project" value="TreeGrafter"/>
</dbReference>
<feature type="binding site" evidence="10">
    <location>
        <position position="250"/>
    </location>
    <ligand>
        <name>K(+)</name>
        <dbReference type="ChEBI" id="CHEBI:29103"/>
    </ligand>
</feature>
<comment type="caution">
    <text evidence="10">Lacks conserved residue(s) required for the propagation of feature annotation.</text>
</comment>
<dbReference type="GO" id="GO:0005829">
    <property type="term" value="C:cytosol"/>
    <property type="evidence" value="ECO:0007669"/>
    <property type="project" value="TreeGrafter"/>
</dbReference>
<feature type="binding site" evidence="10">
    <location>
        <begin position="229"/>
        <end position="234"/>
    </location>
    <ligand>
        <name>GTP</name>
        <dbReference type="ChEBI" id="CHEBI:37565"/>
    </ligand>
</feature>
<dbReference type="OrthoDB" id="9805918at2"/>
<comment type="similarity">
    <text evidence="1 10 11">Belongs to the TRAFAC class TrmE-Era-EngA-EngB-Septin-like GTPase superfamily. TrmE GTPase family.</text>
</comment>
<dbReference type="InterPro" id="IPR027417">
    <property type="entry name" value="P-loop_NTPase"/>
</dbReference>
<dbReference type="Pfam" id="PF01926">
    <property type="entry name" value="MMR_HSR1"/>
    <property type="match status" value="1"/>
</dbReference>
<evidence type="ECO:0000256" key="11">
    <source>
        <dbReference type="RuleBase" id="RU003313"/>
    </source>
</evidence>
<keyword evidence="2 10" id="KW-0963">Cytoplasm</keyword>
<feature type="binding site" evidence="10">
    <location>
        <position position="254"/>
    </location>
    <ligand>
        <name>Mg(2+)</name>
        <dbReference type="ChEBI" id="CHEBI:18420"/>
    </ligand>
</feature>
<dbReference type="Gene3D" id="3.40.50.300">
    <property type="entry name" value="P-loop containing nucleotide triphosphate hydrolases"/>
    <property type="match status" value="1"/>
</dbReference>
<dbReference type="PANTHER" id="PTHR42714:SF2">
    <property type="entry name" value="TRNA MODIFICATION GTPASE GTPBP3, MITOCHONDRIAL"/>
    <property type="match status" value="1"/>
</dbReference>
<feature type="binding site" evidence="10">
    <location>
        <position position="22"/>
    </location>
    <ligand>
        <name>(6S)-5-formyl-5,6,7,8-tetrahydrofolate</name>
        <dbReference type="ChEBI" id="CHEBI:57457"/>
    </ligand>
</feature>
<dbReference type="GO" id="GO:0002098">
    <property type="term" value="P:tRNA wobble uridine modification"/>
    <property type="evidence" value="ECO:0007669"/>
    <property type="project" value="TreeGrafter"/>
</dbReference>
<keyword evidence="6 10" id="KW-0378">Hydrolase</keyword>
<evidence type="ECO:0000256" key="2">
    <source>
        <dbReference type="ARBA" id="ARBA00022490"/>
    </source>
</evidence>
<dbReference type="HOGENOM" id="CLU_019624_4_1_0"/>
<dbReference type="GO" id="GO:0005525">
    <property type="term" value="F:GTP binding"/>
    <property type="evidence" value="ECO:0007669"/>
    <property type="project" value="UniProtKB-UniRule"/>
</dbReference>
<keyword evidence="14" id="KW-1185">Reference proteome</keyword>
<keyword evidence="8 10" id="KW-0630">Potassium</keyword>
<feature type="binding site" evidence="10">
    <location>
        <position position="233"/>
    </location>
    <ligand>
        <name>Mg(2+)</name>
        <dbReference type="ChEBI" id="CHEBI:18420"/>
    </ligand>
</feature>
<dbReference type="InterPro" id="IPR004520">
    <property type="entry name" value="GTPase_MnmE"/>
</dbReference>
<organism evidence="13 14">
    <name type="scientific">Thermovirga lienii (strain ATCC BAA-1197 / DSM 17291 / Cas60314)</name>
    <dbReference type="NCBI Taxonomy" id="580340"/>
    <lineage>
        <taxon>Bacteria</taxon>
        <taxon>Thermotogati</taxon>
        <taxon>Synergistota</taxon>
        <taxon>Synergistia</taxon>
        <taxon>Synergistales</taxon>
        <taxon>Thermovirgaceae</taxon>
        <taxon>Thermovirga</taxon>
    </lineage>
</organism>
<evidence type="ECO:0000313" key="14">
    <source>
        <dbReference type="Proteomes" id="UP000005868"/>
    </source>
</evidence>
<feature type="binding site" evidence="10">
    <location>
        <begin position="273"/>
        <end position="276"/>
    </location>
    <ligand>
        <name>GTP</name>
        <dbReference type="ChEBI" id="CHEBI:37565"/>
    </ligand>
</feature>
<comment type="function">
    <text evidence="10">Exhibits a very high intrinsic GTPase hydrolysis rate. Involved in the addition of a carboxymethylaminomethyl (cmnm) group at the wobble position (U34) of certain tRNAs, forming tRNA-cmnm(5)s(2)U34.</text>
</comment>
<dbReference type="GO" id="GO:0046872">
    <property type="term" value="F:metal ion binding"/>
    <property type="evidence" value="ECO:0007669"/>
    <property type="project" value="UniProtKB-KW"/>
</dbReference>
<keyword evidence="3 10" id="KW-0819">tRNA processing</keyword>
<dbReference type="AlphaFoldDB" id="G7V9J5"/>
<comment type="cofactor">
    <cofactor evidence="10">
        <name>K(+)</name>
        <dbReference type="ChEBI" id="CHEBI:29103"/>
    </cofactor>
    <text evidence="10">Binds 1 potassium ion per subunit.</text>
</comment>
<dbReference type="HAMAP" id="MF_00379">
    <property type="entry name" value="GTPase_MnmE"/>
    <property type="match status" value="1"/>
</dbReference>